<protein>
    <submittedName>
        <fullName evidence="1">Uncharacterized protein</fullName>
    </submittedName>
</protein>
<evidence type="ECO:0000313" key="2">
    <source>
        <dbReference type="Proteomes" id="UP000887159"/>
    </source>
</evidence>
<gene>
    <name evidence="1" type="ORF">TNCV_1197131</name>
</gene>
<proteinExistence type="predicted"/>
<name>A0A8X6V945_TRICX</name>
<dbReference type="Proteomes" id="UP000887159">
    <property type="component" value="Unassembled WGS sequence"/>
</dbReference>
<accession>A0A8X6V945</accession>
<comment type="caution">
    <text evidence="1">The sequence shown here is derived from an EMBL/GenBank/DDBJ whole genome shotgun (WGS) entry which is preliminary data.</text>
</comment>
<dbReference type="EMBL" id="BMAU01021243">
    <property type="protein sequence ID" value="GFY03934.1"/>
    <property type="molecule type" value="Genomic_DNA"/>
</dbReference>
<dbReference type="AlphaFoldDB" id="A0A8X6V945"/>
<evidence type="ECO:0000313" key="1">
    <source>
        <dbReference type="EMBL" id="GFY03934.1"/>
    </source>
</evidence>
<sequence>MNFIVQGDSLPDRQTCRVRVQNFEITTTSHSKDSTVVLHGIPYVLKDSWNITYPSVSCRYSSDEIFSCRNRRLVHQTLYVTRTKLTSPPVYTYKGRVIWNTSVPVMSPKQLTSSVHITIRSFLRNQHADKFFV</sequence>
<reference evidence="1" key="1">
    <citation type="submission" date="2020-08" db="EMBL/GenBank/DDBJ databases">
        <title>Multicomponent nature underlies the extraordinary mechanical properties of spider dragline silk.</title>
        <authorList>
            <person name="Kono N."/>
            <person name="Nakamura H."/>
            <person name="Mori M."/>
            <person name="Yoshida Y."/>
            <person name="Ohtoshi R."/>
            <person name="Malay A.D."/>
            <person name="Moran D.A.P."/>
            <person name="Tomita M."/>
            <person name="Numata K."/>
            <person name="Arakawa K."/>
        </authorList>
    </citation>
    <scope>NUCLEOTIDE SEQUENCE</scope>
</reference>
<keyword evidence="2" id="KW-1185">Reference proteome</keyword>
<organism evidence="1 2">
    <name type="scientific">Trichonephila clavipes</name>
    <name type="common">Golden silk orbweaver</name>
    <name type="synonym">Nephila clavipes</name>
    <dbReference type="NCBI Taxonomy" id="2585209"/>
    <lineage>
        <taxon>Eukaryota</taxon>
        <taxon>Metazoa</taxon>
        <taxon>Ecdysozoa</taxon>
        <taxon>Arthropoda</taxon>
        <taxon>Chelicerata</taxon>
        <taxon>Arachnida</taxon>
        <taxon>Araneae</taxon>
        <taxon>Araneomorphae</taxon>
        <taxon>Entelegynae</taxon>
        <taxon>Araneoidea</taxon>
        <taxon>Nephilidae</taxon>
        <taxon>Trichonephila</taxon>
    </lineage>
</organism>